<keyword evidence="2" id="KW-1185">Reference proteome</keyword>
<reference evidence="1 2" key="1">
    <citation type="submission" date="2008-06" db="EMBL/GenBank/DDBJ databases">
        <authorList>
            <person name="Smith A.L."/>
            <person name="Paladin E.C."/>
            <person name="Jacobs-Sera D."/>
            <person name="Hendirx R.W."/>
            <person name="Hatfull G.F."/>
        </authorList>
    </citation>
    <scope>NUCLEOTIDE SEQUENCE [LARGE SCALE GENOMIC DNA]</scope>
</reference>
<dbReference type="GeneID" id="6920883"/>
<name>B5LJF1_9CAUD</name>
<dbReference type="Proteomes" id="UP000001849">
    <property type="component" value="Segment"/>
</dbReference>
<evidence type="ECO:0000313" key="1">
    <source>
        <dbReference type="EMBL" id="ACH62148.1"/>
    </source>
</evidence>
<dbReference type="RefSeq" id="YP_002225058.1">
    <property type="nucleotide sequence ID" value="NC_011273.1"/>
</dbReference>
<proteinExistence type="predicted"/>
<accession>B5LJF1</accession>
<evidence type="ECO:0000313" key="2">
    <source>
        <dbReference type="Proteomes" id="UP000001849"/>
    </source>
</evidence>
<dbReference type="EMBL" id="EU826466">
    <property type="protein sequence ID" value="ACH62148.1"/>
    <property type="molecule type" value="Genomic_DNA"/>
</dbReference>
<protein>
    <submittedName>
        <fullName evidence="1">Uncharacterized protein</fullName>
    </submittedName>
</protein>
<gene>
    <name evidence="1" type="primary">179</name>
    <name evidence="1" type="ORF">MYRNA_179</name>
</gene>
<sequence length="74" mass="8581">MSDQPLTPTAERRRRYEHLTSRQCWEIRRRIVAAENECDVDYMPLSRAVFSLASHYGVSPGTIVKVIDDMPDSR</sequence>
<organism evidence="1 2">
    <name type="scientific">Mycobacterium phage Myrna</name>
    <dbReference type="NCBI Taxonomy" id="546805"/>
    <lineage>
        <taxon>Viruses</taxon>
        <taxon>Duplodnaviria</taxon>
        <taxon>Heunggongvirae</taxon>
        <taxon>Uroviricota</taxon>
        <taxon>Caudoviricetes</taxon>
        <taxon>Ceeclamvirinae</taxon>
        <taxon>Myrnavirus</taxon>
        <taxon>Myrnavirus myrna</taxon>
    </lineage>
</organism>
<dbReference type="KEGG" id="vg:6920883"/>